<protein>
    <submittedName>
        <fullName evidence="2">Uncharacterized protein</fullName>
    </submittedName>
</protein>
<sequence>MKSSVKQLTNVHRSGFARINSVQSQTKEEEVPPAVKPGDLVYVKNPPTEVAYTTEGRSLRDRERDINGGAGEWIVHVVPPESLYEGLRSDSNGEKTIKENVHGCQGDKSLEGANEDFPGVGRET</sequence>
<evidence type="ECO:0000256" key="1">
    <source>
        <dbReference type="SAM" id="MobiDB-lite"/>
    </source>
</evidence>
<reference evidence="2 3" key="1">
    <citation type="submission" date="2024-04" db="EMBL/GenBank/DDBJ databases">
        <authorList>
            <person name="Waldvogel A.-M."/>
            <person name="Schoenle A."/>
        </authorList>
    </citation>
    <scope>NUCLEOTIDE SEQUENCE [LARGE SCALE GENOMIC DNA]</scope>
</reference>
<dbReference type="Proteomes" id="UP001497482">
    <property type="component" value="Chromosome 16"/>
</dbReference>
<organism evidence="2 3">
    <name type="scientific">Knipowitschia caucasica</name>
    <name type="common">Caucasian dwarf goby</name>
    <name type="synonym">Pomatoschistus caucasicus</name>
    <dbReference type="NCBI Taxonomy" id="637954"/>
    <lineage>
        <taxon>Eukaryota</taxon>
        <taxon>Metazoa</taxon>
        <taxon>Chordata</taxon>
        <taxon>Craniata</taxon>
        <taxon>Vertebrata</taxon>
        <taxon>Euteleostomi</taxon>
        <taxon>Actinopterygii</taxon>
        <taxon>Neopterygii</taxon>
        <taxon>Teleostei</taxon>
        <taxon>Neoteleostei</taxon>
        <taxon>Acanthomorphata</taxon>
        <taxon>Gobiaria</taxon>
        <taxon>Gobiiformes</taxon>
        <taxon>Gobioidei</taxon>
        <taxon>Gobiidae</taxon>
        <taxon>Gobiinae</taxon>
        <taxon>Knipowitschia</taxon>
    </lineage>
</organism>
<dbReference type="EMBL" id="OZ035838">
    <property type="protein sequence ID" value="CAL1584486.1"/>
    <property type="molecule type" value="Genomic_DNA"/>
</dbReference>
<accession>A0AAV2K7Y7</accession>
<evidence type="ECO:0000313" key="2">
    <source>
        <dbReference type="EMBL" id="CAL1584486.1"/>
    </source>
</evidence>
<keyword evidence="3" id="KW-1185">Reference proteome</keyword>
<feature type="region of interest" description="Disordered" evidence="1">
    <location>
        <begin position="19"/>
        <end position="42"/>
    </location>
</feature>
<dbReference type="AlphaFoldDB" id="A0AAV2K7Y7"/>
<feature type="region of interest" description="Disordered" evidence="1">
    <location>
        <begin position="103"/>
        <end position="124"/>
    </location>
</feature>
<evidence type="ECO:0000313" key="3">
    <source>
        <dbReference type="Proteomes" id="UP001497482"/>
    </source>
</evidence>
<proteinExistence type="predicted"/>
<name>A0AAV2K7Y7_KNICA</name>
<gene>
    <name evidence="2" type="ORF">KC01_LOCUS14822</name>
</gene>